<proteinExistence type="predicted"/>
<sequence>MAKTNKHRPPSSPAADPVSSKRRRLTHADNAASPVSASPPASAASARGTCARSAVLAAPTIYVVAGSKIQAKVRATIAALSADARTKPPSPSAADVGATGGSVKPASAHEGSAGVVLLEARAPAASKLITIAEVAKRALDDEQKRWWAYTGVKGVLEGLHDSRKPAASKEQESSSERDDEDEAFEPPQRGQSSLSSKKVRNVPVLAIYLAMRPVPALKALYEEQCSEP</sequence>
<dbReference type="Proteomes" id="UP001165186">
    <property type="component" value="Unassembled WGS sequence"/>
</dbReference>
<evidence type="ECO:0000313" key="2">
    <source>
        <dbReference type="Proteomes" id="UP001165186"/>
    </source>
</evidence>
<name>A0ACB5SCB5_9PEZI</name>
<accession>A0ACB5SCB5</accession>
<protein>
    <submittedName>
        <fullName evidence="1">Uncharacterized protein LTHEOB_4398</fullName>
    </submittedName>
</protein>
<comment type="caution">
    <text evidence="1">The sequence shown here is derived from an EMBL/GenBank/DDBJ whole genome shotgun (WGS) entry which is preliminary data.</text>
</comment>
<gene>
    <name evidence="1" type="primary">g10915</name>
    <name evidence="1" type="ORF">NpPPO83_00010915</name>
</gene>
<organism evidence="1 2">
    <name type="scientific">Neofusicoccum parvum</name>
    <dbReference type="NCBI Taxonomy" id="310453"/>
    <lineage>
        <taxon>Eukaryota</taxon>
        <taxon>Fungi</taxon>
        <taxon>Dikarya</taxon>
        <taxon>Ascomycota</taxon>
        <taxon>Pezizomycotina</taxon>
        <taxon>Dothideomycetes</taxon>
        <taxon>Dothideomycetes incertae sedis</taxon>
        <taxon>Botryosphaeriales</taxon>
        <taxon>Botryosphaeriaceae</taxon>
        <taxon>Neofusicoccum</taxon>
    </lineage>
</organism>
<keyword evidence="2" id="KW-1185">Reference proteome</keyword>
<reference evidence="1" key="1">
    <citation type="submission" date="2024-09" db="EMBL/GenBank/DDBJ databases">
        <title>Draft Genome Sequences of Neofusicoccum parvum.</title>
        <authorList>
            <person name="Ashida A."/>
            <person name="Camagna M."/>
            <person name="Tanaka A."/>
            <person name="Takemoto D."/>
        </authorList>
    </citation>
    <scope>NUCLEOTIDE SEQUENCE</scope>
    <source>
        <strain evidence="1">PPO83</strain>
    </source>
</reference>
<evidence type="ECO:0000313" key="1">
    <source>
        <dbReference type="EMBL" id="GME34652.1"/>
    </source>
</evidence>
<dbReference type="EMBL" id="BSXG01000069">
    <property type="protein sequence ID" value="GME34652.1"/>
    <property type="molecule type" value="Genomic_DNA"/>
</dbReference>